<dbReference type="OrthoDB" id="277048at2759"/>
<dbReference type="Proteomes" id="UP000002316">
    <property type="component" value="Chromosome 11"/>
</dbReference>
<evidence type="ECO:0000313" key="2">
    <source>
        <dbReference type="EMBL" id="CBH18529.1"/>
    </source>
</evidence>
<organism evidence="2 3">
    <name type="scientific">Trypanosoma brucei gambiense (strain MHOM/CI/86/DAL972)</name>
    <dbReference type="NCBI Taxonomy" id="679716"/>
    <lineage>
        <taxon>Eukaryota</taxon>
        <taxon>Discoba</taxon>
        <taxon>Euglenozoa</taxon>
        <taxon>Kinetoplastea</taxon>
        <taxon>Metakinetoplastina</taxon>
        <taxon>Trypanosomatida</taxon>
        <taxon>Trypanosomatidae</taxon>
        <taxon>Trypanosoma</taxon>
    </lineage>
</organism>
<proteinExistence type="predicted"/>
<evidence type="ECO:0000313" key="3">
    <source>
        <dbReference type="Proteomes" id="UP000002316"/>
    </source>
</evidence>
<sequence>MYFKPSLTRYIPVCISPLLHQCRKLTNSGDAGVKGNTGGSVSPCGSPDETDSGTWRSAAQVTPIVLHSGRGNCVKEAPVPNTLPTRHRESIESHSQDVSTVAADGESTVPDHGPLRPTGLWKVEEVVDATKATVDFRRIDEVESEVVEAISQSDSSLVPYDEEEQWKHKLMFVHKFRKSPKHLTWRQLGEEIECMDCIIDMDKHRPEEVFTISFYFTDKKTGTRDVVWTARNDVSHSEGLTDLLAAIGACLGRADVHRTIRFDDGMGVTRDISIRKLSRYTSDVTVAFRPPEKYNKYARKSERDEYEQSATVEDRSTWGFHPALMDRDYTALDYEDPSGTYVIALSAHAFSYIILRCINRLLERPMKDFYRPSQLMRTAKVRMHDTVGVSHAVKGWMGIEELIYPHYTPVEAIQEHWLGKDAPFSIVAIINKLREMTYLKKENPELRSWLSVRHYDTHTAIRNLKVKMLGVGASSLFLPVSHNPTVNRLLPRSQQRRLESSFSLNAVLGMPDETRQIDEFKKITGCECTNEIGDTKSSTEKKDTIEK</sequence>
<evidence type="ECO:0000256" key="1">
    <source>
        <dbReference type="SAM" id="MobiDB-lite"/>
    </source>
</evidence>
<reference evidence="3" key="1">
    <citation type="journal article" date="2010" name="PLoS Negl. Trop. Dis.">
        <title>The genome sequence of Trypanosoma brucei gambiense, causative agent of chronic human african trypanosomiasis.</title>
        <authorList>
            <person name="Jackson A.P."/>
            <person name="Sanders M."/>
            <person name="Berry A."/>
            <person name="McQuillan J."/>
            <person name="Aslett M.A."/>
            <person name="Quail M.A."/>
            <person name="Chukualim B."/>
            <person name="Capewell P."/>
            <person name="MacLeod A."/>
            <person name="Melville S.E."/>
            <person name="Gibson W."/>
            <person name="Barry J.D."/>
            <person name="Berriman M."/>
            <person name="Hertz-Fowler C."/>
        </authorList>
    </citation>
    <scope>NUCLEOTIDE SEQUENCE [LARGE SCALE GENOMIC DNA]</scope>
    <source>
        <strain evidence="3">MHOM/CI/86/DAL972</strain>
    </source>
</reference>
<dbReference type="GeneID" id="23866851"/>
<dbReference type="EMBL" id="FN554974">
    <property type="protein sequence ID" value="CBH18529.1"/>
    <property type="molecule type" value="Genomic_DNA"/>
</dbReference>
<name>D0AA28_TRYB9</name>
<accession>D0AA28</accession>
<feature type="region of interest" description="Disordered" evidence="1">
    <location>
        <begin position="28"/>
        <end position="53"/>
    </location>
</feature>
<dbReference type="RefSeq" id="XP_011780793.1">
    <property type="nucleotide sequence ID" value="XM_011782491.1"/>
</dbReference>
<protein>
    <submittedName>
        <fullName evidence="2">Uncharacterized protein</fullName>
    </submittedName>
</protein>
<gene>
    <name evidence="2" type="ORF">TbgDal_XI16480</name>
</gene>
<dbReference type="AlphaFoldDB" id="D0AA28"/>
<dbReference type="VEuPathDB" id="TriTrypDB:Tbg972.11.16480"/>
<dbReference type="KEGG" id="tbg:TbgDal_XI16480"/>